<proteinExistence type="predicted"/>
<name>A0A0C3B702_SERVB</name>
<dbReference type="HOGENOM" id="CLU_109059_0_0_1"/>
<dbReference type="AlphaFoldDB" id="A0A0C3B702"/>
<gene>
    <name evidence="1" type="ORF">M408DRAFT_330148</name>
</gene>
<reference evidence="2" key="2">
    <citation type="submission" date="2015-01" db="EMBL/GenBank/DDBJ databases">
        <title>Evolutionary Origins and Diversification of the Mycorrhizal Mutualists.</title>
        <authorList>
            <consortium name="DOE Joint Genome Institute"/>
            <consortium name="Mycorrhizal Genomics Consortium"/>
            <person name="Kohler A."/>
            <person name="Kuo A."/>
            <person name="Nagy L.G."/>
            <person name="Floudas D."/>
            <person name="Copeland A."/>
            <person name="Barry K.W."/>
            <person name="Cichocki N."/>
            <person name="Veneault-Fourrey C."/>
            <person name="LaButti K."/>
            <person name="Lindquist E.A."/>
            <person name="Lipzen A."/>
            <person name="Lundell T."/>
            <person name="Morin E."/>
            <person name="Murat C."/>
            <person name="Riley R."/>
            <person name="Ohm R."/>
            <person name="Sun H."/>
            <person name="Tunlid A."/>
            <person name="Henrissat B."/>
            <person name="Grigoriev I.V."/>
            <person name="Hibbett D.S."/>
            <person name="Martin F."/>
        </authorList>
    </citation>
    <scope>NUCLEOTIDE SEQUENCE [LARGE SCALE GENOMIC DNA]</scope>
    <source>
        <strain evidence="2">MAFF 305830</strain>
    </source>
</reference>
<evidence type="ECO:0000313" key="2">
    <source>
        <dbReference type="Proteomes" id="UP000054097"/>
    </source>
</evidence>
<sequence>MNKFRLISALPRLRTTLGTQILARNLSKSFKILQIAPIQRASASFTPRSRLLHYSPSSRRNCDWGRPCDCSECSEAAMSEKCDICHDEPAIHQDSSYSRDRKGIGGYSFTSYCRACWRKHELSREKYEQEERLKREERKQKWQSMLQEVRKIHEYKEVPIAYAAEKYGKQTRRSQTAILKILKSDLAEDLHVFKIKNRWKCNKLRVDKVDFEIYNRSLYLY</sequence>
<keyword evidence="2" id="KW-1185">Reference proteome</keyword>
<reference evidence="1 2" key="1">
    <citation type="submission" date="2014-04" db="EMBL/GenBank/DDBJ databases">
        <authorList>
            <consortium name="DOE Joint Genome Institute"/>
            <person name="Kuo A."/>
            <person name="Zuccaro A."/>
            <person name="Kohler A."/>
            <person name="Nagy L.G."/>
            <person name="Floudas D."/>
            <person name="Copeland A."/>
            <person name="Barry K.W."/>
            <person name="Cichocki N."/>
            <person name="Veneault-Fourrey C."/>
            <person name="LaButti K."/>
            <person name="Lindquist E.A."/>
            <person name="Lipzen A."/>
            <person name="Lundell T."/>
            <person name="Morin E."/>
            <person name="Murat C."/>
            <person name="Sun H."/>
            <person name="Tunlid A."/>
            <person name="Henrissat B."/>
            <person name="Grigoriev I.V."/>
            <person name="Hibbett D.S."/>
            <person name="Martin F."/>
            <person name="Nordberg H.P."/>
            <person name="Cantor M.N."/>
            <person name="Hua S.X."/>
        </authorList>
    </citation>
    <scope>NUCLEOTIDE SEQUENCE [LARGE SCALE GENOMIC DNA]</scope>
    <source>
        <strain evidence="1 2">MAFF 305830</strain>
    </source>
</reference>
<dbReference type="EMBL" id="KN824300">
    <property type="protein sequence ID" value="KIM27241.1"/>
    <property type="molecule type" value="Genomic_DNA"/>
</dbReference>
<evidence type="ECO:0000313" key="1">
    <source>
        <dbReference type="EMBL" id="KIM27241.1"/>
    </source>
</evidence>
<protein>
    <submittedName>
        <fullName evidence="1">Uncharacterized protein</fullName>
    </submittedName>
</protein>
<organism evidence="1 2">
    <name type="scientific">Serendipita vermifera MAFF 305830</name>
    <dbReference type="NCBI Taxonomy" id="933852"/>
    <lineage>
        <taxon>Eukaryota</taxon>
        <taxon>Fungi</taxon>
        <taxon>Dikarya</taxon>
        <taxon>Basidiomycota</taxon>
        <taxon>Agaricomycotina</taxon>
        <taxon>Agaricomycetes</taxon>
        <taxon>Sebacinales</taxon>
        <taxon>Serendipitaceae</taxon>
        <taxon>Serendipita</taxon>
    </lineage>
</organism>
<accession>A0A0C3B702</accession>
<dbReference type="OrthoDB" id="5420830at2759"/>
<dbReference type="Proteomes" id="UP000054097">
    <property type="component" value="Unassembled WGS sequence"/>
</dbReference>